<dbReference type="SUPFAM" id="SSF46785">
    <property type="entry name" value="Winged helix' DNA-binding domain"/>
    <property type="match status" value="1"/>
</dbReference>
<sequence>MLDRVTSMQVFVRVAALGSFSAAARALDLSQTMVTKHVVSLEERLGIKLLHRSTRKLVLTEGGRNYLAACERILAEIEEAEASASLDRVEPRGTLRLNVPLTFGFRQVVPALAEFSRLYPAVSFDLGLADRYVDLLEEGWDLAIRIGRLKDSSLVARRLAECRTAVCAAPSYLAEHGIPQSLEDLSRHNCLGYTLPSAIGANRWAFGLDGEAVVPVQGNLRANNGDALLAAAVAGQGLIYQPTFIVGDSLRDGSLVPVLPGYPTYQPGIHAVLPSGRQAPAKVRAFIAFLSRCFGPEPGWDRGLR</sequence>
<name>A0A1B2EDL7_9HYPH</name>
<dbReference type="Gene3D" id="1.10.10.10">
    <property type="entry name" value="Winged helix-like DNA-binding domain superfamily/Winged helix DNA-binding domain"/>
    <property type="match status" value="1"/>
</dbReference>
<gene>
    <name evidence="6" type="ORF">BB934_07310</name>
</gene>
<keyword evidence="4" id="KW-0804">Transcription</keyword>
<dbReference type="GO" id="GO:0006351">
    <property type="term" value="P:DNA-templated transcription"/>
    <property type="evidence" value="ECO:0007669"/>
    <property type="project" value="TreeGrafter"/>
</dbReference>
<evidence type="ECO:0000256" key="4">
    <source>
        <dbReference type="ARBA" id="ARBA00023163"/>
    </source>
</evidence>
<dbReference type="InterPro" id="IPR058163">
    <property type="entry name" value="LysR-type_TF_proteobact-type"/>
</dbReference>
<dbReference type="RefSeq" id="WP_099509057.1">
    <property type="nucleotide sequence ID" value="NZ_CP016616.1"/>
</dbReference>
<dbReference type="Gene3D" id="3.40.190.290">
    <property type="match status" value="1"/>
</dbReference>
<dbReference type="InterPro" id="IPR036390">
    <property type="entry name" value="WH_DNA-bd_sf"/>
</dbReference>
<dbReference type="GO" id="GO:0043565">
    <property type="term" value="F:sequence-specific DNA binding"/>
    <property type="evidence" value="ECO:0007669"/>
    <property type="project" value="TreeGrafter"/>
</dbReference>
<dbReference type="FunFam" id="3.40.190.290:FF:000001">
    <property type="entry name" value="Transcriptional regulator, LysR family"/>
    <property type="match status" value="1"/>
</dbReference>
<dbReference type="InterPro" id="IPR000847">
    <property type="entry name" value="LysR_HTH_N"/>
</dbReference>
<organism evidence="6">
    <name type="scientific">Microvirga ossetica</name>
    <dbReference type="NCBI Taxonomy" id="1882682"/>
    <lineage>
        <taxon>Bacteria</taxon>
        <taxon>Pseudomonadati</taxon>
        <taxon>Pseudomonadota</taxon>
        <taxon>Alphaproteobacteria</taxon>
        <taxon>Hyphomicrobiales</taxon>
        <taxon>Methylobacteriaceae</taxon>
        <taxon>Microvirga</taxon>
    </lineage>
</organism>
<dbReference type="Pfam" id="PF03466">
    <property type="entry name" value="LysR_substrate"/>
    <property type="match status" value="1"/>
</dbReference>
<dbReference type="PROSITE" id="PS50931">
    <property type="entry name" value="HTH_LYSR"/>
    <property type="match status" value="1"/>
</dbReference>
<evidence type="ECO:0000256" key="3">
    <source>
        <dbReference type="ARBA" id="ARBA00023125"/>
    </source>
</evidence>
<dbReference type="PRINTS" id="PR00039">
    <property type="entry name" value="HTHLYSR"/>
</dbReference>
<dbReference type="InterPro" id="IPR005119">
    <property type="entry name" value="LysR_subst-bd"/>
</dbReference>
<dbReference type="Pfam" id="PF00126">
    <property type="entry name" value="HTH_1"/>
    <property type="match status" value="1"/>
</dbReference>
<evidence type="ECO:0000256" key="2">
    <source>
        <dbReference type="ARBA" id="ARBA00023015"/>
    </source>
</evidence>
<evidence type="ECO:0000313" key="6">
    <source>
        <dbReference type="EMBL" id="ANY78065.1"/>
    </source>
</evidence>
<dbReference type="PANTHER" id="PTHR30537">
    <property type="entry name" value="HTH-TYPE TRANSCRIPTIONAL REGULATOR"/>
    <property type="match status" value="1"/>
</dbReference>
<reference evidence="6" key="1">
    <citation type="submission" date="2016-07" db="EMBL/GenBank/DDBJ databases">
        <title>Microvirga ossetica sp. nov. a new species of rhizobia isolated from root nodules of the legume species Vicia alpestris Steven originated from North Ossetia region in the Caucasus.</title>
        <authorList>
            <person name="Safronova V.I."/>
            <person name="Kuznetsova I.G."/>
            <person name="Sazanova A.L."/>
            <person name="Belimov A."/>
            <person name="Andronov E."/>
            <person name="Osledkin Y.S."/>
            <person name="Onishchuk O.P."/>
            <person name="Kurchak O.N."/>
            <person name="Shaposhnikov A.I."/>
            <person name="Willems A."/>
            <person name="Tikhonovich I.A."/>
        </authorList>
    </citation>
    <scope>NUCLEOTIDE SEQUENCE [LARGE SCALE GENOMIC DNA]</scope>
    <source>
        <strain evidence="6">V5/3M</strain>
    </source>
</reference>
<evidence type="ECO:0000256" key="1">
    <source>
        <dbReference type="ARBA" id="ARBA00009437"/>
    </source>
</evidence>
<protein>
    <submittedName>
        <fullName evidence="6">LysR family transcriptional regulator</fullName>
    </submittedName>
</protein>
<keyword evidence="3" id="KW-0238">DNA-binding</keyword>
<dbReference type="CDD" id="cd08422">
    <property type="entry name" value="PBP2_CrgA_like"/>
    <property type="match status" value="1"/>
</dbReference>
<proteinExistence type="inferred from homology"/>
<dbReference type="FunFam" id="1.10.10.10:FF:000001">
    <property type="entry name" value="LysR family transcriptional regulator"/>
    <property type="match status" value="1"/>
</dbReference>
<dbReference type="AlphaFoldDB" id="A0A1B2EDL7"/>
<comment type="similarity">
    <text evidence="1">Belongs to the LysR transcriptional regulatory family.</text>
</comment>
<dbReference type="KEGG" id="moc:BB934_07310"/>
<dbReference type="SUPFAM" id="SSF53850">
    <property type="entry name" value="Periplasmic binding protein-like II"/>
    <property type="match status" value="1"/>
</dbReference>
<dbReference type="PANTHER" id="PTHR30537:SF5">
    <property type="entry name" value="HTH-TYPE TRANSCRIPTIONAL ACTIVATOR TTDR-RELATED"/>
    <property type="match status" value="1"/>
</dbReference>
<dbReference type="EMBL" id="CP016616">
    <property type="protein sequence ID" value="ANY78065.1"/>
    <property type="molecule type" value="Genomic_DNA"/>
</dbReference>
<dbReference type="InterPro" id="IPR036388">
    <property type="entry name" value="WH-like_DNA-bd_sf"/>
</dbReference>
<dbReference type="GO" id="GO:0003700">
    <property type="term" value="F:DNA-binding transcription factor activity"/>
    <property type="evidence" value="ECO:0007669"/>
    <property type="project" value="InterPro"/>
</dbReference>
<accession>A0A1B2EDL7</accession>
<keyword evidence="2" id="KW-0805">Transcription regulation</keyword>
<evidence type="ECO:0000259" key="5">
    <source>
        <dbReference type="PROSITE" id="PS50931"/>
    </source>
</evidence>
<feature type="domain" description="HTH lysR-type" evidence="5">
    <location>
        <begin position="3"/>
        <end position="60"/>
    </location>
</feature>
<dbReference type="OrthoDB" id="9786526at2"/>